<organism evidence="1 2">
    <name type="scientific">Porites lobata</name>
    <dbReference type="NCBI Taxonomy" id="104759"/>
    <lineage>
        <taxon>Eukaryota</taxon>
        <taxon>Metazoa</taxon>
        <taxon>Cnidaria</taxon>
        <taxon>Anthozoa</taxon>
        <taxon>Hexacorallia</taxon>
        <taxon>Scleractinia</taxon>
        <taxon>Fungiina</taxon>
        <taxon>Poritidae</taxon>
        <taxon>Porites</taxon>
    </lineage>
</organism>
<sequence length="49" mass="5973">MDTEDLARLRTQSARFARVMFPRTWRQRSLLTWWQRSLLMKSTDTEDLA</sequence>
<reference evidence="1 2" key="1">
    <citation type="submission" date="2022-05" db="EMBL/GenBank/DDBJ databases">
        <authorList>
            <consortium name="Genoscope - CEA"/>
            <person name="William W."/>
        </authorList>
    </citation>
    <scope>NUCLEOTIDE SEQUENCE [LARGE SCALE GENOMIC DNA]</scope>
</reference>
<dbReference type="Proteomes" id="UP001159405">
    <property type="component" value="Unassembled WGS sequence"/>
</dbReference>
<keyword evidence="2" id="KW-1185">Reference proteome</keyword>
<proteinExistence type="predicted"/>
<gene>
    <name evidence="1" type="ORF">PLOB_00011577</name>
</gene>
<name>A0ABN8QVT3_9CNID</name>
<evidence type="ECO:0000313" key="2">
    <source>
        <dbReference type="Proteomes" id="UP001159405"/>
    </source>
</evidence>
<accession>A0ABN8QVT3</accession>
<dbReference type="EMBL" id="CALNXK010000161">
    <property type="protein sequence ID" value="CAH3171107.1"/>
    <property type="molecule type" value="Genomic_DNA"/>
</dbReference>
<protein>
    <submittedName>
        <fullName evidence="1">Uncharacterized protein</fullName>
    </submittedName>
</protein>
<evidence type="ECO:0000313" key="1">
    <source>
        <dbReference type="EMBL" id="CAH3171107.1"/>
    </source>
</evidence>
<comment type="caution">
    <text evidence="1">The sequence shown here is derived from an EMBL/GenBank/DDBJ whole genome shotgun (WGS) entry which is preliminary data.</text>
</comment>